<gene>
    <name evidence="2" type="ORF">ACFFUQ_03970</name>
</gene>
<keyword evidence="1" id="KW-1133">Transmembrane helix</keyword>
<evidence type="ECO:0000256" key="1">
    <source>
        <dbReference type="SAM" id="Phobius"/>
    </source>
</evidence>
<dbReference type="EMBL" id="JBHMEX010000013">
    <property type="protein sequence ID" value="MFB9063167.1"/>
    <property type="molecule type" value="Genomic_DNA"/>
</dbReference>
<dbReference type="Proteomes" id="UP001589589">
    <property type="component" value="Unassembled WGS sequence"/>
</dbReference>
<sequence>MLVCVELILGIFYYFITPEVNGNKKAIDYKSLLKGVVERMFLTISLINNYPHALTLFGTLKLATRLKRDNEDDKEKESKYNDFYLLGNLVSIIISIMYVFLYNKFTS</sequence>
<feature type="transmembrane region" description="Helical" evidence="1">
    <location>
        <begin position="40"/>
        <end position="63"/>
    </location>
</feature>
<dbReference type="RefSeq" id="WP_379690319.1">
    <property type="nucleotide sequence ID" value="NZ_JBHMEX010000013.1"/>
</dbReference>
<protein>
    <submittedName>
        <fullName evidence="2">Uncharacterized protein</fullName>
    </submittedName>
</protein>
<proteinExistence type="predicted"/>
<keyword evidence="3" id="KW-1185">Reference proteome</keyword>
<organism evidence="2 3">
    <name type="scientific">Flavobacterium branchiarum</name>
    <dbReference type="NCBI Taxonomy" id="1114870"/>
    <lineage>
        <taxon>Bacteria</taxon>
        <taxon>Pseudomonadati</taxon>
        <taxon>Bacteroidota</taxon>
        <taxon>Flavobacteriia</taxon>
        <taxon>Flavobacteriales</taxon>
        <taxon>Flavobacteriaceae</taxon>
        <taxon>Flavobacterium</taxon>
    </lineage>
</organism>
<comment type="caution">
    <text evidence="2">The sequence shown here is derived from an EMBL/GenBank/DDBJ whole genome shotgun (WGS) entry which is preliminary data.</text>
</comment>
<keyword evidence="1" id="KW-0812">Transmembrane</keyword>
<reference evidence="2 3" key="1">
    <citation type="submission" date="2024-09" db="EMBL/GenBank/DDBJ databases">
        <authorList>
            <person name="Sun Q."/>
            <person name="Mori K."/>
        </authorList>
    </citation>
    <scope>NUCLEOTIDE SEQUENCE [LARGE SCALE GENOMIC DNA]</scope>
    <source>
        <strain evidence="2 3">CECT 7908</strain>
    </source>
</reference>
<accession>A0ABV5FI84</accession>
<keyword evidence="1" id="KW-0472">Membrane</keyword>
<evidence type="ECO:0000313" key="3">
    <source>
        <dbReference type="Proteomes" id="UP001589589"/>
    </source>
</evidence>
<name>A0ABV5FI84_9FLAO</name>
<feature type="transmembrane region" description="Helical" evidence="1">
    <location>
        <begin position="83"/>
        <end position="101"/>
    </location>
</feature>
<evidence type="ECO:0000313" key="2">
    <source>
        <dbReference type="EMBL" id="MFB9063167.1"/>
    </source>
</evidence>